<dbReference type="Gene3D" id="3.20.20.140">
    <property type="entry name" value="Metal-dependent hydrolases"/>
    <property type="match status" value="1"/>
</dbReference>
<evidence type="ECO:0000313" key="3">
    <source>
        <dbReference type="EMBL" id="OAP37667.1"/>
    </source>
</evidence>
<dbReference type="OrthoDB" id="9787654at2"/>
<comment type="caution">
    <text evidence="3">The sequence shown here is derived from an EMBL/GenBank/DDBJ whole genome shotgun (WGS) entry which is preliminary data.</text>
</comment>
<evidence type="ECO:0000259" key="2">
    <source>
        <dbReference type="Pfam" id="PF04909"/>
    </source>
</evidence>
<comment type="similarity">
    <text evidence="1">Belongs to the metallo-dependent hydrolases superfamily.</text>
</comment>
<keyword evidence="3" id="KW-0378">Hydrolase</keyword>
<dbReference type="PANTHER" id="PTHR43569:SF1">
    <property type="entry name" value="BLL3371 PROTEIN"/>
    <property type="match status" value="1"/>
</dbReference>
<dbReference type="STRING" id="1472378.AU381_12835"/>
<dbReference type="AlphaFoldDB" id="A0A178XR52"/>
<dbReference type="RefSeq" id="WP_064243208.1">
    <property type="nucleotide sequence ID" value="NZ_LPUX01000062.1"/>
</dbReference>
<protein>
    <submittedName>
        <fullName evidence="3">Hydrolase</fullName>
    </submittedName>
</protein>
<gene>
    <name evidence="3" type="ORF">AU381_12835</name>
</gene>
<sequence>MKGAYRGPVIDPHHHLWDLSLRRHPWLMRGQPGGEEPGNVASLQRDYGVAEYLADAARQNIVATVHVEAGWSDDFPLEETHWLDGIDKRSGVARRYVARVPLDRPDAGRLLEVEAANPNVVGVRDIVSWHPDPSKSFAARDGRMSDRRWRAGLAEASRLGLSFDLMLFPRQMGEAVRLVADFPQTRFVLNHCGSPIDRSEEGMALWRKGLRELARAENVSVKVSDLVAYDHDWTLSSLRPVIEFCIECFGPSRSMFASDFPVAAAHATFDEVYGVFRTVAAPLSSEEQRALFFSTANEAYRLAIADTTTAEDGEHA</sequence>
<dbReference type="EMBL" id="LPUX01000062">
    <property type="protein sequence ID" value="OAP37667.1"/>
    <property type="molecule type" value="Genomic_DNA"/>
</dbReference>
<dbReference type="SUPFAM" id="SSF51556">
    <property type="entry name" value="Metallo-dependent hydrolases"/>
    <property type="match status" value="1"/>
</dbReference>
<dbReference type="InterPro" id="IPR052350">
    <property type="entry name" value="Metallo-dep_Lactonases"/>
</dbReference>
<feature type="domain" description="Amidohydrolase-related" evidence="2">
    <location>
        <begin position="10"/>
        <end position="302"/>
    </location>
</feature>
<evidence type="ECO:0000256" key="1">
    <source>
        <dbReference type="ARBA" id="ARBA00038310"/>
    </source>
</evidence>
<dbReference type="InterPro" id="IPR006680">
    <property type="entry name" value="Amidohydro-rel"/>
</dbReference>
<dbReference type="InterPro" id="IPR032466">
    <property type="entry name" value="Metal_Hydrolase"/>
</dbReference>
<evidence type="ECO:0000313" key="4">
    <source>
        <dbReference type="Proteomes" id="UP000094025"/>
    </source>
</evidence>
<accession>A0A178XR52</accession>
<dbReference type="Pfam" id="PF04909">
    <property type="entry name" value="Amidohydro_2"/>
    <property type="match status" value="1"/>
</dbReference>
<dbReference type="Proteomes" id="UP000094025">
    <property type="component" value="Unassembled WGS sequence"/>
</dbReference>
<keyword evidence="4" id="KW-1185">Reference proteome</keyword>
<dbReference type="GO" id="GO:0016787">
    <property type="term" value="F:hydrolase activity"/>
    <property type="evidence" value="ECO:0007669"/>
    <property type="project" value="UniProtKB-KW"/>
</dbReference>
<proteinExistence type="inferred from homology"/>
<name>A0A178XR52_9HYPH</name>
<dbReference type="PANTHER" id="PTHR43569">
    <property type="entry name" value="AMIDOHYDROLASE"/>
    <property type="match status" value="1"/>
</dbReference>
<organism evidence="3 4">
    <name type="scientific">Sinorhizobium glycinis</name>
    <dbReference type="NCBI Taxonomy" id="1472378"/>
    <lineage>
        <taxon>Bacteria</taxon>
        <taxon>Pseudomonadati</taxon>
        <taxon>Pseudomonadota</taxon>
        <taxon>Alphaproteobacteria</taxon>
        <taxon>Hyphomicrobiales</taxon>
        <taxon>Rhizobiaceae</taxon>
        <taxon>Sinorhizobium/Ensifer group</taxon>
        <taxon>Sinorhizobium</taxon>
    </lineage>
</organism>
<reference evidence="3 4" key="1">
    <citation type="journal article" date="2016" name="Int. J. Syst. Evol. Microbiol.">
        <title>Ensifer glycinis sp. nov., an novel rhizobial species associated with Glycine spp.</title>
        <authorList>
            <person name="Yan H."/>
            <person name="Yan J."/>
            <person name="Sui X.H."/>
            <person name="Wang E.T."/>
            <person name="Chen W.X."/>
            <person name="Zhang X.X."/>
            <person name="Chen W.F."/>
        </authorList>
    </citation>
    <scope>NUCLEOTIDE SEQUENCE [LARGE SCALE GENOMIC DNA]</scope>
    <source>
        <strain evidence="3 4">CCBAU 23380</strain>
    </source>
</reference>